<organism evidence="2 3">
    <name type="scientific">Phytophthora fragariae</name>
    <dbReference type="NCBI Taxonomy" id="53985"/>
    <lineage>
        <taxon>Eukaryota</taxon>
        <taxon>Sar</taxon>
        <taxon>Stramenopiles</taxon>
        <taxon>Oomycota</taxon>
        <taxon>Peronosporomycetes</taxon>
        <taxon>Peronosporales</taxon>
        <taxon>Peronosporaceae</taxon>
        <taxon>Phytophthora</taxon>
    </lineage>
</organism>
<comment type="caution">
    <text evidence="2">The sequence shown here is derived from an EMBL/GenBank/DDBJ whole genome shotgun (WGS) entry which is preliminary data.</text>
</comment>
<sequence length="72" mass="7105">MNAVCCWDICIITCSICASVSVVAGACPDDCAAAKPAEEAGLGPPNSKLVPGADWPGGAGSGGVWSVPWGWA</sequence>
<accession>A0A6G0PX10</accession>
<evidence type="ECO:0000256" key="1">
    <source>
        <dbReference type="SAM" id="SignalP"/>
    </source>
</evidence>
<evidence type="ECO:0000313" key="3">
    <source>
        <dbReference type="Proteomes" id="UP000486351"/>
    </source>
</evidence>
<keyword evidence="1" id="KW-0732">Signal</keyword>
<dbReference type="Proteomes" id="UP000486351">
    <property type="component" value="Unassembled WGS sequence"/>
</dbReference>
<gene>
    <name evidence="2" type="ORF">PF008_g33437</name>
</gene>
<feature type="signal peptide" evidence="1">
    <location>
        <begin position="1"/>
        <end position="25"/>
    </location>
</feature>
<feature type="chain" id="PRO_5026203051" description="Secreted protein" evidence="1">
    <location>
        <begin position="26"/>
        <end position="72"/>
    </location>
</feature>
<evidence type="ECO:0008006" key="4">
    <source>
        <dbReference type="Google" id="ProtNLM"/>
    </source>
</evidence>
<proteinExistence type="predicted"/>
<evidence type="ECO:0000313" key="2">
    <source>
        <dbReference type="EMBL" id="KAE9259164.1"/>
    </source>
</evidence>
<reference evidence="2 3" key="1">
    <citation type="submission" date="2018-09" db="EMBL/GenBank/DDBJ databases">
        <title>Genomic investigation of the strawberry pathogen Phytophthora fragariae indicates pathogenicity is determined by transcriptional variation in three key races.</title>
        <authorList>
            <person name="Adams T.M."/>
            <person name="Armitage A.D."/>
            <person name="Sobczyk M.K."/>
            <person name="Bates H.J."/>
            <person name="Dunwell J.M."/>
            <person name="Nellist C.F."/>
            <person name="Harrison R.J."/>
        </authorList>
    </citation>
    <scope>NUCLEOTIDE SEQUENCE [LARGE SCALE GENOMIC DNA]</scope>
    <source>
        <strain evidence="2 3">NOV-77</strain>
    </source>
</reference>
<dbReference type="EMBL" id="QXFY01012536">
    <property type="protein sequence ID" value="KAE9259164.1"/>
    <property type="molecule type" value="Genomic_DNA"/>
</dbReference>
<protein>
    <recommendedName>
        <fullName evidence="4">Secreted protein</fullName>
    </recommendedName>
</protein>
<name>A0A6G0PX10_9STRA</name>
<dbReference type="AlphaFoldDB" id="A0A6G0PX10"/>